<evidence type="ECO:0000256" key="2">
    <source>
        <dbReference type="ARBA" id="ARBA00004496"/>
    </source>
</evidence>
<dbReference type="GO" id="GO:0005049">
    <property type="term" value="F:nuclear export signal receptor activity"/>
    <property type="evidence" value="ECO:0007669"/>
    <property type="project" value="InterPro"/>
</dbReference>
<evidence type="ECO:0000256" key="6">
    <source>
        <dbReference type="ARBA" id="ARBA00022927"/>
    </source>
</evidence>
<keyword evidence="4" id="KW-0813">Transport</keyword>
<dbReference type="PANTHER" id="PTHR12596">
    <property type="entry name" value="EXPORTIN 4,7-RELATED"/>
    <property type="match status" value="1"/>
</dbReference>
<keyword evidence="7" id="KW-0539">Nucleus</keyword>
<keyword evidence="5" id="KW-0963">Cytoplasm</keyword>
<evidence type="ECO:0000313" key="8">
    <source>
        <dbReference type="Proteomes" id="UP000887577"/>
    </source>
</evidence>
<dbReference type="InterPro" id="IPR011989">
    <property type="entry name" value="ARM-like"/>
</dbReference>
<dbReference type="InterPro" id="IPR044189">
    <property type="entry name" value="XPO4/7-like"/>
</dbReference>
<dbReference type="WBParaSite" id="PSU_v2.g12894.t1">
    <property type="protein sequence ID" value="PSU_v2.g12894.t1"/>
    <property type="gene ID" value="PSU_v2.g12894"/>
</dbReference>
<keyword evidence="8" id="KW-1185">Reference proteome</keyword>
<organism evidence="8 9">
    <name type="scientific">Panagrolaimus superbus</name>
    <dbReference type="NCBI Taxonomy" id="310955"/>
    <lineage>
        <taxon>Eukaryota</taxon>
        <taxon>Metazoa</taxon>
        <taxon>Ecdysozoa</taxon>
        <taxon>Nematoda</taxon>
        <taxon>Chromadorea</taxon>
        <taxon>Rhabditida</taxon>
        <taxon>Tylenchina</taxon>
        <taxon>Panagrolaimomorpha</taxon>
        <taxon>Panagrolaimoidea</taxon>
        <taxon>Panagrolaimidae</taxon>
        <taxon>Panagrolaimus</taxon>
    </lineage>
</organism>
<dbReference type="AlphaFoldDB" id="A0A914Y285"/>
<dbReference type="GO" id="GO:0005643">
    <property type="term" value="C:nuclear pore"/>
    <property type="evidence" value="ECO:0007669"/>
    <property type="project" value="TreeGrafter"/>
</dbReference>
<dbReference type="Gene3D" id="1.25.10.10">
    <property type="entry name" value="Leucine-rich Repeat Variant"/>
    <property type="match status" value="1"/>
</dbReference>
<keyword evidence="6" id="KW-0653">Protein transport</keyword>
<protein>
    <submittedName>
        <fullName evidence="9">Uncharacterized protein</fullName>
    </submittedName>
</protein>
<dbReference type="Proteomes" id="UP000887577">
    <property type="component" value="Unplaced"/>
</dbReference>
<evidence type="ECO:0000256" key="7">
    <source>
        <dbReference type="ARBA" id="ARBA00023242"/>
    </source>
</evidence>
<name>A0A914Y285_9BILA</name>
<evidence type="ECO:0000313" key="9">
    <source>
        <dbReference type="WBParaSite" id="PSU_v2.g12894.t1"/>
    </source>
</evidence>
<dbReference type="PANTHER" id="PTHR12596:SF2">
    <property type="entry name" value="EXPORTIN-7 ISOFORM X1"/>
    <property type="match status" value="1"/>
</dbReference>
<evidence type="ECO:0000256" key="4">
    <source>
        <dbReference type="ARBA" id="ARBA00022448"/>
    </source>
</evidence>
<evidence type="ECO:0000256" key="5">
    <source>
        <dbReference type="ARBA" id="ARBA00022490"/>
    </source>
</evidence>
<comment type="subcellular location">
    <subcellularLocation>
        <location evidence="2">Cytoplasm</location>
    </subcellularLocation>
    <subcellularLocation>
        <location evidence="1">Nucleus</location>
    </subcellularLocation>
</comment>
<accession>A0A914Y285</accession>
<sequence>MDQRILVLNEAAKEIYNPSSPARTREANNTFENLSENPENLVLILNFLEHGEKPYSEFIASTTLKRLSEKRINIPITEQLRLANQLLQFLANRAENADRFTLNKLCDVFANISKYNFTIRDSENKAYPFRTSLTEVQNALNQVNAQGTLALELLTAVVQAFDVQKASEGTSEHRVSHNEFQNKFLRDFNSMGINQISQVVEMLKKPSGEQPSITYIRALLEFYRRLLDYEFLGSNFDIEERETVDLPASWRQKIITVYEPIFELYRLLPVAESNCLKLAIQICSSLASVRRTLFDSEERSKIVASLLDGILIVLGNVEKLGNPEIFIEFSRFLHRMIRNFTFSDLAKHRNFTNEILPLLSQFTMQAFEAFDTTASNGVFYLLAFWQRISIHASLPIKEDDRVNPLDSIKPIPIAFVQSRMKICYLSSV</sequence>
<reference evidence="9" key="1">
    <citation type="submission" date="2022-11" db="UniProtKB">
        <authorList>
            <consortium name="WormBaseParasite"/>
        </authorList>
    </citation>
    <scope>IDENTIFICATION</scope>
</reference>
<dbReference type="SUPFAM" id="SSF48371">
    <property type="entry name" value="ARM repeat"/>
    <property type="match status" value="1"/>
</dbReference>
<dbReference type="InterPro" id="IPR016024">
    <property type="entry name" value="ARM-type_fold"/>
</dbReference>
<comment type="similarity">
    <text evidence="3">Belongs to the exportin family.</text>
</comment>
<dbReference type="GO" id="GO:0005737">
    <property type="term" value="C:cytoplasm"/>
    <property type="evidence" value="ECO:0007669"/>
    <property type="project" value="UniProtKB-SubCell"/>
</dbReference>
<proteinExistence type="inferred from homology"/>
<dbReference type="GO" id="GO:0006611">
    <property type="term" value="P:protein export from nucleus"/>
    <property type="evidence" value="ECO:0007669"/>
    <property type="project" value="TreeGrafter"/>
</dbReference>
<evidence type="ECO:0000256" key="3">
    <source>
        <dbReference type="ARBA" id="ARBA00009466"/>
    </source>
</evidence>
<evidence type="ECO:0000256" key="1">
    <source>
        <dbReference type="ARBA" id="ARBA00004123"/>
    </source>
</evidence>